<dbReference type="Pfam" id="PF01379">
    <property type="entry name" value="Porphobil_deam"/>
    <property type="match status" value="1"/>
</dbReference>
<dbReference type="EC" id="2.5.1.61" evidence="9"/>
<evidence type="ECO:0000313" key="12">
    <source>
        <dbReference type="EMBL" id="ANW96202.1"/>
    </source>
</evidence>
<dbReference type="EMBL" id="CP014224">
    <property type="protein sequence ID" value="ANW96202.1"/>
    <property type="molecule type" value="Genomic_DNA"/>
</dbReference>
<dbReference type="InterPro" id="IPR022419">
    <property type="entry name" value="Porphobilin_deaminase_cofac_BS"/>
</dbReference>
<dbReference type="Pfam" id="PF03900">
    <property type="entry name" value="Porphobil_deamC"/>
    <property type="match status" value="1"/>
</dbReference>
<dbReference type="NCBIfam" id="TIGR00212">
    <property type="entry name" value="hemC"/>
    <property type="match status" value="1"/>
</dbReference>
<evidence type="ECO:0000256" key="6">
    <source>
        <dbReference type="ARBA" id="ARBA00022679"/>
    </source>
</evidence>
<dbReference type="PROSITE" id="PS00533">
    <property type="entry name" value="PORPHOBILINOGEN_DEAM"/>
    <property type="match status" value="1"/>
</dbReference>
<dbReference type="InterPro" id="IPR036803">
    <property type="entry name" value="Porphobilinogen_deaminase_C_sf"/>
</dbReference>
<dbReference type="Proteomes" id="UP000092967">
    <property type="component" value="Chromosome"/>
</dbReference>
<comment type="catalytic activity">
    <reaction evidence="8">
        <text>4 porphobilinogen + H2O = hydroxymethylbilane + 4 NH4(+)</text>
        <dbReference type="Rhea" id="RHEA:13185"/>
        <dbReference type="ChEBI" id="CHEBI:15377"/>
        <dbReference type="ChEBI" id="CHEBI:28938"/>
        <dbReference type="ChEBI" id="CHEBI:57845"/>
        <dbReference type="ChEBI" id="CHEBI:58126"/>
        <dbReference type="EC" id="2.5.1.61"/>
    </reaction>
</comment>
<reference evidence="12 13" key="1">
    <citation type="submission" date="2016-02" db="EMBL/GenBank/DDBJ databases">
        <authorList>
            <person name="Wen L."/>
            <person name="He K."/>
            <person name="Yang H."/>
        </authorList>
    </citation>
    <scope>NUCLEOTIDE SEQUENCE [LARGE SCALE GENOMIC DNA]</scope>
    <source>
        <strain evidence="12 13">CZ1127</strain>
    </source>
</reference>
<comment type="cofactor">
    <cofactor evidence="1">
        <name>dipyrromethane</name>
        <dbReference type="ChEBI" id="CHEBI:60342"/>
    </cofactor>
</comment>
<comment type="similarity">
    <text evidence="4">Belongs to the HMBS family.</text>
</comment>
<dbReference type="CDD" id="cd13647">
    <property type="entry name" value="PBP2_PBGD_2"/>
    <property type="match status" value="1"/>
</dbReference>
<dbReference type="GO" id="GO:0006783">
    <property type="term" value="P:heme biosynthetic process"/>
    <property type="evidence" value="ECO:0007669"/>
    <property type="project" value="TreeGrafter"/>
</dbReference>
<comment type="subunit">
    <text evidence="5">Monomer.</text>
</comment>
<dbReference type="OrthoDB" id="9810298at2"/>
<evidence type="ECO:0000256" key="9">
    <source>
        <dbReference type="NCBIfam" id="TIGR00212"/>
    </source>
</evidence>
<evidence type="ECO:0000259" key="11">
    <source>
        <dbReference type="Pfam" id="PF03900"/>
    </source>
</evidence>
<evidence type="ECO:0000256" key="3">
    <source>
        <dbReference type="ARBA" id="ARBA00004735"/>
    </source>
</evidence>
<organism evidence="12 13">
    <name type="scientific">Wenyingzhuangia fucanilytica</name>
    <dbReference type="NCBI Taxonomy" id="1790137"/>
    <lineage>
        <taxon>Bacteria</taxon>
        <taxon>Pseudomonadati</taxon>
        <taxon>Bacteroidota</taxon>
        <taxon>Flavobacteriia</taxon>
        <taxon>Flavobacteriales</taxon>
        <taxon>Flavobacteriaceae</taxon>
        <taxon>Wenyingzhuangia</taxon>
    </lineage>
</organism>
<comment type="function">
    <text evidence="2">Tetrapolymerization of the monopyrrole PBG into the hydroxymethylbilane pre-uroporphyrinogen in several discrete steps.</text>
</comment>
<name>A0A1B1Y5Z6_9FLAO</name>
<dbReference type="InterPro" id="IPR022418">
    <property type="entry name" value="Porphobilinogen_deaminase_C"/>
</dbReference>
<dbReference type="SUPFAM" id="SSF53850">
    <property type="entry name" value="Periplasmic binding protein-like II"/>
    <property type="match status" value="1"/>
</dbReference>
<keyword evidence="7" id="KW-0627">Porphyrin biosynthesis</keyword>
<feature type="domain" description="Porphobilinogen deaminase N-terminal" evidence="10">
    <location>
        <begin position="5"/>
        <end position="207"/>
    </location>
</feature>
<dbReference type="InterPro" id="IPR000860">
    <property type="entry name" value="HemC"/>
</dbReference>
<gene>
    <name evidence="12" type="ORF">AXE80_07890</name>
</gene>
<comment type="pathway">
    <text evidence="3">Porphyrin-containing compound metabolism; protoporphyrin-IX biosynthesis; coproporphyrinogen-III from 5-aminolevulinate: step 2/4.</text>
</comment>
<dbReference type="GO" id="GO:0005737">
    <property type="term" value="C:cytoplasm"/>
    <property type="evidence" value="ECO:0007669"/>
    <property type="project" value="UniProtKB-UniRule"/>
</dbReference>
<dbReference type="RefSeq" id="WP_068826078.1">
    <property type="nucleotide sequence ID" value="NZ_CP014224.1"/>
</dbReference>
<keyword evidence="6" id="KW-0808">Transferase</keyword>
<dbReference type="InterPro" id="IPR022417">
    <property type="entry name" value="Porphobilin_deaminase_N"/>
</dbReference>
<dbReference type="SUPFAM" id="SSF54782">
    <property type="entry name" value="Porphobilinogen deaminase (hydroxymethylbilane synthase), C-terminal domain"/>
    <property type="match status" value="1"/>
</dbReference>
<dbReference type="PRINTS" id="PR00151">
    <property type="entry name" value="PORPHBDMNASE"/>
</dbReference>
<dbReference type="Gene3D" id="3.30.160.40">
    <property type="entry name" value="Porphobilinogen deaminase, C-terminal domain"/>
    <property type="match status" value="1"/>
</dbReference>
<sequence>MSKVIRIGTRNSELALWQAHLVQGKLQALGYKTEIVELSSIGDEILDIPLHQIGSMGVFTKTLDVAMLRGQIAIAVHSLKDVPTQLPETIVQAAVLERADVHDVVVYKGTEEELIADGATIATGSLRRTAQWLHKYPTHNLTDLRGNVNTRLQKLEDNPWNGAIFAKAGLERINLLPENHLVLDWMIPAPAQGAIMITALENDTEVLEACAKIHHEETALCVGIERDFMRTLEGGCTAPIGGNAEIVADKVTFKGLLSAIDGKEQKGVFRIADLKDAKDLGKQCAQEILANGGDVLMKEIKKVIKK</sequence>
<dbReference type="STRING" id="1790137.AXE80_07890"/>
<keyword evidence="13" id="KW-1185">Reference proteome</keyword>
<proteinExistence type="inferred from homology"/>
<evidence type="ECO:0000256" key="5">
    <source>
        <dbReference type="ARBA" id="ARBA00011245"/>
    </source>
</evidence>
<evidence type="ECO:0000313" key="13">
    <source>
        <dbReference type="Proteomes" id="UP000092967"/>
    </source>
</evidence>
<evidence type="ECO:0000256" key="8">
    <source>
        <dbReference type="ARBA" id="ARBA00048169"/>
    </source>
</evidence>
<dbReference type="Gene3D" id="3.40.190.10">
    <property type="entry name" value="Periplasmic binding protein-like II"/>
    <property type="match status" value="2"/>
</dbReference>
<dbReference type="PANTHER" id="PTHR11557:SF0">
    <property type="entry name" value="PORPHOBILINOGEN DEAMINASE"/>
    <property type="match status" value="1"/>
</dbReference>
<evidence type="ECO:0000256" key="1">
    <source>
        <dbReference type="ARBA" id="ARBA00001916"/>
    </source>
</evidence>
<protein>
    <recommendedName>
        <fullName evidence="9">Hydroxymethylbilane synthase</fullName>
        <ecNumber evidence="9">2.5.1.61</ecNumber>
    </recommendedName>
</protein>
<evidence type="ECO:0000259" key="10">
    <source>
        <dbReference type="Pfam" id="PF01379"/>
    </source>
</evidence>
<dbReference type="KEGG" id="wfu:AXE80_07890"/>
<dbReference type="AlphaFoldDB" id="A0A1B1Y5Z6"/>
<accession>A0A1B1Y5Z6</accession>
<dbReference type="PANTHER" id="PTHR11557">
    <property type="entry name" value="PORPHOBILINOGEN DEAMINASE"/>
    <property type="match status" value="1"/>
</dbReference>
<dbReference type="GO" id="GO:0004418">
    <property type="term" value="F:hydroxymethylbilane synthase activity"/>
    <property type="evidence" value="ECO:0007669"/>
    <property type="project" value="UniProtKB-UniRule"/>
</dbReference>
<evidence type="ECO:0000256" key="7">
    <source>
        <dbReference type="ARBA" id="ARBA00023244"/>
    </source>
</evidence>
<feature type="domain" description="Porphobilinogen deaminase C-terminal" evidence="11">
    <location>
        <begin position="219"/>
        <end position="289"/>
    </location>
</feature>
<dbReference type="PIRSF" id="PIRSF001438">
    <property type="entry name" value="4pyrrol_synth_OHMeBilane_synth"/>
    <property type="match status" value="1"/>
</dbReference>
<evidence type="ECO:0000256" key="4">
    <source>
        <dbReference type="ARBA" id="ARBA00005638"/>
    </source>
</evidence>
<evidence type="ECO:0000256" key="2">
    <source>
        <dbReference type="ARBA" id="ARBA00002869"/>
    </source>
</evidence>